<dbReference type="AlphaFoldDB" id="A0ABD2B7W3"/>
<gene>
    <name evidence="1" type="ORF">V1478_006457</name>
</gene>
<evidence type="ECO:0000313" key="2">
    <source>
        <dbReference type="Proteomes" id="UP001607302"/>
    </source>
</evidence>
<organism evidence="1 2">
    <name type="scientific">Vespula squamosa</name>
    <name type="common">Southern yellow jacket</name>
    <name type="synonym">Wasp</name>
    <dbReference type="NCBI Taxonomy" id="30214"/>
    <lineage>
        <taxon>Eukaryota</taxon>
        <taxon>Metazoa</taxon>
        <taxon>Ecdysozoa</taxon>
        <taxon>Arthropoda</taxon>
        <taxon>Hexapoda</taxon>
        <taxon>Insecta</taxon>
        <taxon>Pterygota</taxon>
        <taxon>Neoptera</taxon>
        <taxon>Endopterygota</taxon>
        <taxon>Hymenoptera</taxon>
        <taxon>Apocrita</taxon>
        <taxon>Aculeata</taxon>
        <taxon>Vespoidea</taxon>
        <taxon>Vespidae</taxon>
        <taxon>Vespinae</taxon>
        <taxon>Vespula</taxon>
    </lineage>
</organism>
<comment type="caution">
    <text evidence="1">The sequence shown here is derived from an EMBL/GenBank/DDBJ whole genome shotgun (WGS) entry which is preliminary data.</text>
</comment>
<dbReference type="EMBL" id="JAUDFV010000132">
    <property type="protein sequence ID" value="KAL2728825.1"/>
    <property type="molecule type" value="Genomic_DNA"/>
</dbReference>
<dbReference type="Proteomes" id="UP001607302">
    <property type="component" value="Unassembled WGS sequence"/>
</dbReference>
<accession>A0ABD2B7W3</accession>
<reference evidence="1 2" key="1">
    <citation type="journal article" date="2024" name="Ann. Entomol. Soc. Am.">
        <title>Genomic analyses of the southern and eastern yellowjacket wasps (Hymenoptera: Vespidae) reveal evolutionary signatures of social life.</title>
        <authorList>
            <person name="Catto M.A."/>
            <person name="Caine P.B."/>
            <person name="Orr S.E."/>
            <person name="Hunt B.G."/>
            <person name="Goodisman M.A.D."/>
        </authorList>
    </citation>
    <scope>NUCLEOTIDE SEQUENCE [LARGE SCALE GENOMIC DNA]</scope>
    <source>
        <strain evidence="1">233</strain>
        <tissue evidence="1">Head and thorax</tissue>
    </source>
</reference>
<protein>
    <submittedName>
        <fullName evidence="1">Uncharacterized protein</fullName>
    </submittedName>
</protein>
<evidence type="ECO:0000313" key="1">
    <source>
        <dbReference type="EMBL" id="KAL2728825.1"/>
    </source>
</evidence>
<keyword evidence="2" id="KW-1185">Reference proteome</keyword>
<proteinExistence type="predicted"/>
<sequence>MFRRYRDEKLTLWLMGSIDVEIETILALVLEILQVPLEILIACWFHLVTKIRIQCVDTLVCTQHRIRKLVHRLQRLYLFVLRSIDRPANGLYRDDEFFMSQCTAKSCSVAEFGHSKFLPEKKRKTEKMYKTLGLKLYPNDVYLNIGSSISSIQRVWYSNCEYSINDERLCDVPSYVRINTVHRIYRPFTTGNGAVPSSFRYIR</sequence>
<name>A0ABD2B7W3_VESSQ</name>